<evidence type="ECO:0000313" key="2">
    <source>
        <dbReference type="Proteomes" id="UP000031829"/>
    </source>
</evidence>
<dbReference type="KEGG" id="bmeg:BG04_4806"/>
<dbReference type="AlphaFoldDB" id="A0A0B6AKZ9"/>
<name>A0A0B6AKZ9_PRIM2</name>
<sequence>MDLAYRDKAYEYAKRFESSYDDYDERYKVHNNPTVWRFMPMSDFQDLLETNALFFAKPDAFSDPLEGCSSMWNIEELRKKGERHNRTSRTYIRKIHEFSAVSSWHINDYEAAGMWDLYLKGNDGIAIKTTYENLLCSIKDLRYKIFSGKVQYIDFQKEMVSHSVYDTLFYKRKSYQHENELRLVIVASRIHAWKLQKLFEIQGISANQWQKRMDILEKRSYEFSHEHGNLLTCNLHQLINEIYVSPRSAQSCVDEVKSLAKKHGLAYKKVTQSDLYKDYIY</sequence>
<dbReference type="EMBL" id="CP009920">
    <property type="protein sequence ID" value="AJI21278.1"/>
    <property type="molecule type" value="Genomic_DNA"/>
</dbReference>
<dbReference type="RefSeq" id="WP_016764198.1">
    <property type="nucleotide sequence ID" value="NZ_BCVB01000004.1"/>
</dbReference>
<evidence type="ECO:0000313" key="1">
    <source>
        <dbReference type="EMBL" id="AJI21278.1"/>
    </source>
</evidence>
<dbReference type="HOGENOM" id="CLU_073012_0_0_9"/>
<dbReference type="Proteomes" id="UP000031829">
    <property type="component" value="Chromosome"/>
</dbReference>
<dbReference type="GeneID" id="93642794"/>
<gene>
    <name evidence="1" type="ORF">BG04_4806</name>
</gene>
<organism evidence="1 2">
    <name type="scientific">Priestia megaterium (strain ATCC 14581 / DSM 32 / CCUG 1817 / JCM 2506 / NBRC 15308 / NCIMB 9376 / NCTC 10342 / NRRL B-14308 / VKM B-512 / Ford 19)</name>
    <name type="common">Bacillus megaterium</name>
    <dbReference type="NCBI Taxonomy" id="1348623"/>
    <lineage>
        <taxon>Bacteria</taxon>
        <taxon>Bacillati</taxon>
        <taxon>Bacillota</taxon>
        <taxon>Bacilli</taxon>
        <taxon>Bacillales</taxon>
        <taxon>Bacillaceae</taxon>
        <taxon>Priestia</taxon>
    </lineage>
</organism>
<protein>
    <recommendedName>
        <fullName evidence="3">DUF2971 domain-containing protein</fullName>
    </recommendedName>
</protein>
<reference evidence="1 2" key="1">
    <citation type="journal article" date="2015" name="Genome Announc.">
        <title>Complete genome sequences for 35 biothreat assay-relevant bacillus species.</title>
        <authorList>
            <person name="Johnson S.L."/>
            <person name="Daligault H.E."/>
            <person name="Davenport K.W."/>
            <person name="Jaissle J."/>
            <person name="Frey K.G."/>
            <person name="Ladner J.T."/>
            <person name="Broomall S.M."/>
            <person name="Bishop-Lilly K.A."/>
            <person name="Bruce D.C."/>
            <person name="Gibbons H.S."/>
            <person name="Coyne S.R."/>
            <person name="Lo C.C."/>
            <person name="Meincke L."/>
            <person name="Munk A.C."/>
            <person name="Koroleva G.I."/>
            <person name="Rosenzweig C.N."/>
            <person name="Palacios G.F."/>
            <person name="Redden C.L."/>
            <person name="Minogue T.D."/>
            <person name="Chain P.S."/>
        </authorList>
    </citation>
    <scope>NUCLEOTIDE SEQUENCE [LARGE SCALE GENOMIC DNA]</scope>
    <source>
        <strain evidence="2">ATCC 14581 / DSM 32 / JCM 2506 / NBRC 15308 / NCIMB 9376 / NCTC 10342 / NRRL B-14308 / VKM B-512</strain>
    </source>
</reference>
<proteinExistence type="predicted"/>
<evidence type="ECO:0008006" key="3">
    <source>
        <dbReference type="Google" id="ProtNLM"/>
    </source>
</evidence>
<accession>A0A0B6AKZ9</accession>